<dbReference type="NCBIfam" id="NF003818">
    <property type="entry name" value="PRK05409.1"/>
    <property type="match status" value="1"/>
</dbReference>
<dbReference type="OrthoDB" id="9763101at2"/>
<dbReference type="InterPro" id="IPR007801">
    <property type="entry name" value="MbnB/TglH/ChrH"/>
</dbReference>
<organism evidence="1 2">
    <name type="scientific">Tengunoibacter tsumagoiensis</name>
    <dbReference type="NCBI Taxonomy" id="2014871"/>
    <lineage>
        <taxon>Bacteria</taxon>
        <taxon>Bacillati</taxon>
        <taxon>Chloroflexota</taxon>
        <taxon>Ktedonobacteria</taxon>
        <taxon>Ktedonobacterales</taxon>
        <taxon>Dictyobacteraceae</taxon>
        <taxon>Tengunoibacter</taxon>
    </lineage>
</organism>
<protein>
    <submittedName>
        <fullName evidence="1">Uncharacterized protein</fullName>
    </submittedName>
</protein>
<dbReference type="RefSeq" id="WP_126582603.1">
    <property type="nucleotide sequence ID" value="NZ_BIFR01000002.1"/>
</dbReference>
<comment type="caution">
    <text evidence="1">The sequence shown here is derived from an EMBL/GenBank/DDBJ whole genome shotgun (WGS) entry which is preliminary data.</text>
</comment>
<proteinExistence type="predicted"/>
<dbReference type="EMBL" id="BIFR01000002">
    <property type="protein sequence ID" value="GCE15094.1"/>
    <property type="molecule type" value="Genomic_DNA"/>
</dbReference>
<dbReference type="PANTHER" id="PTHR42194">
    <property type="entry name" value="UPF0276 PROTEIN HI_1600"/>
    <property type="match status" value="1"/>
</dbReference>
<keyword evidence="2" id="KW-1185">Reference proteome</keyword>
<accession>A0A402A7G4</accession>
<dbReference type="InterPro" id="IPR036237">
    <property type="entry name" value="Xyl_isomerase-like_sf"/>
</dbReference>
<dbReference type="Gene3D" id="3.20.20.150">
    <property type="entry name" value="Divalent-metal-dependent TIM barrel enzymes"/>
    <property type="match status" value="1"/>
</dbReference>
<sequence>MSGGKNLTASLPTLGVGLGYRSELRAGIFAHRDQIDFLEIITDNYLSTPEAIIALEELCASFPVIPHGVDLSIGSCMPLEPSYLRGIKRISDLTKSPYYSEHLCLTRVPGKDIGHLAPLWFTEELLEHLISRVLTLQDALEKPLILENVTYMLEIPHSSLDQATFFQEIVSATGCGVLLDVTNAFINAANHHFDAEHFLRQMPLSHLVQVHLAGGYWRGDWLVDGHSELVSPEIFSLFQTLASLCPIKNVIFEHDAHFPSMDDLLHQMAYARRILQSSQRLRPEGIGFKEA</sequence>
<dbReference type="Proteomes" id="UP000287352">
    <property type="component" value="Unassembled WGS sequence"/>
</dbReference>
<dbReference type="SUPFAM" id="SSF51658">
    <property type="entry name" value="Xylose isomerase-like"/>
    <property type="match status" value="1"/>
</dbReference>
<dbReference type="Pfam" id="PF05114">
    <property type="entry name" value="MbnB_TglH_ChrH"/>
    <property type="match status" value="1"/>
</dbReference>
<dbReference type="PANTHER" id="PTHR42194:SF1">
    <property type="entry name" value="UPF0276 PROTEIN HI_1600"/>
    <property type="match status" value="1"/>
</dbReference>
<gene>
    <name evidence="1" type="ORF">KTT_49530</name>
</gene>
<reference evidence="2" key="1">
    <citation type="submission" date="2018-12" db="EMBL/GenBank/DDBJ databases">
        <title>Tengunoibacter tsumagoiensis gen. nov., sp. nov., Dictyobacter kobayashii sp. nov., D. alpinus sp. nov., and D. joshuensis sp. nov. and description of Dictyobacteraceae fam. nov. within the order Ktedonobacterales isolated from Tengu-no-mugimeshi.</title>
        <authorList>
            <person name="Wang C.M."/>
            <person name="Zheng Y."/>
            <person name="Sakai Y."/>
            <person name="Toyoda A."/>
            <person name="Minakuchi Y."/>
            <person name="Abe K."/>
            <person name="Yokota A."/>
            <person name="Yabe S."/>
        </authorList>
    </citation>
    <scope>NUCLEOTIDE SEQUENCE [LARGE SCALE GENOMIC DNA]</scope>
    <source>
        <strain evidence="2">Uno3</strain>
    </source>
</reference>
<evidence type="ECO:0000313" key="1">
    <source>
        <dbReference type="EMBL" id="GCE15094.1"/>
    </source>
</evidence>
<name>A0A402A7G4_9CHLR</name>
<evidence type="ECO:0000313" key="2">
    <source>
        <dbReference type="Proteomes" id="UP000287352"/>
    </source>
</evidence>
<dbReference type="AlphaFoldDB" id="A0A402A7G4"/>